<dbReference type="Gene3D" id="3.40.50.150">
    <property type="entry name" value="Vaccinia Virus protein VP39"/>
    <property type="match status" value="1"/>
</dbReference>
<accession>A0ABP7ST07</accession>
<evidence type="ECO:0000313" key="5">
    <source>
        <dbReference type="EMBL" id="GAA4016017.1"/>
    </source>
</evidence>
<feature type="domain" description="Methyltransferase type 11" evidence="4">
    <location>
        <begin position="41"/>
        <end position="128"/>
    </location>
</feature>
<reference evidence="6" key="1">
    <citation type="journal article" date="2019" name="Int. J. Syst. Evol. Microbiol.">
        <title>The Global Catalogue of Microorganisms (GCM) 10K type strain sequencing project: providing services to taxonomists for standard genome sequencing and annotation.</title>
        <authorList>
            <consortium name="The Broad Institute Genomics Platform"/>
            <consortium name="The Broad Institute Genome Sequencing Center for Infectious Disease"/>
            <person name="Wu L."/>
            <person name="Ma J."/>
        </authorList>
    </citation>
    <scope>NUCLEOTIDE SEQUENCE [LARGE SCALE GENOMIC DNA]</scope>
    <source>
        <strain evidence="6">JCM 17563</strain>
    </source>
</reference>
<sequence length="241" mass="26628">MGFPDHFSGHAALYAASRPTYPEHLIAELAALVPGHEQAWDVGTGNGQAAQHLARHFEHVFASDASAAQIAEATPVPGVTFAVEPAERCSLPDHSVDLILAAQCFHWFDHPAFFAEARRVLRPGGLFAAIGYGWWYVDDAVDTILATLLKRLEPHWAPGNWLLIDGYRAIDVPGAEVRVPPAAIHLRWERAQVEAYVLSWSVVQRLGTEVTDDCFEQLRVAWPDGQKRQVTMPIAVRASRL</sequence>
<comment type="caution">
    <text evidence="5">The sequence shown here is derived from an EMBL/GenBank/DDBJ whole genome shotgun (WGS) entry which is preliminary data.</text>
</comment>
<dbReference type="CDD" id="cd02440">
    <property type="entry name" value="AdoMet_MTases"/>
    <property type="match status" value="1"/>
</dbReference>
<evidence type="ECO:0000256" key="2">
    <source>
        <dbReference type="ARBA" id="ARBA00022603"/>
    </source>
</evidence>
<dbReference type="Proteomes" id="UP001500235">
    <property type="component" value="Unassembled WGS sequence"/>
</dbReference>
<gene>
    <name evidence="5" type="ORF">GCM10022280_13600</name>
</gene>
<keyword evidence="3" id="KW-0808">Transferase</keyword>
<dbReference type="InterPro" id="IPR051052">
    <property type="entry name" value="Diverse_substrate_MTase"/>
</dbReference>
<dbReference type="PANTHER" id="PTHR44942:SF4">
    <property type="entry name" value="METHYLTRANSFERASE TYPE 11 DOMAIN-CONTAINING PROTEIN"/>
    <property type="match status" value="1"/>
</dbReference>
<evidence type="ECO:0000256" key="1">
    <source>
        <dbReference type="ARBA" id="ARBA00008361"/>
    </source>
</evidence>
<proteinExistence type="inferred from homology"/>
<dbReference type="PANTHER" id="PTHR44942">
    <property type="entry name" value="METHYLTRANSF_11 DOMAIN-CONTAINING PROTEIN"/>
    <property type="match status" value="1"/>
</dbReference>
<protein>
    <submittedName>
        <fullName evidence="5">Class I SAM-dependent methyltransferase</fullName>
    </submittedName>
</protein>
<dbReference type="RefSeq" id="WP_344706632.1">
    <property type="nucleotide sequence ID" value="NZ_BAABBQ010000001.1"/>
</dbReference>
<dbReference type="Pfam" id="PF08241">
    <property type="entry name" value="Methyltransf_11"/>
    <property type="match status" value="1"/>
</dbReference>
<keyword evidence="2 5" id="KW-0489">Methyltransferase</keyword>
<keyword evidence="6" id="KW-1185">Reference proteome</keyword>
<dbReference type="GO" id="GO:0032259">
    <property type="term" value="P:methylation"/>
    <property type="evidence" value="ECO:0007669"/>
    <property type="project" value="UniProtKB-KW"/>
</dbReference>
<organism evidence="5 6">
    <name type="scientific">Sphingomonas swuensis</name>
    <dbReference type="NCBI Taxonomy" id="977800"/>
    <lineage>
        <taxon>Bacteria</taxon>
        <taxon>Pseudomonadati</taxon>
        <taxon>Pseudomonadota</taxon>
        <taxon>Alphaproteobacteria</taxon>
        <taxon>Sphingomonadales</taxon>
        <taxon>Sphingomonadaceae</taxon>
        <taxon>Sphingomonas</taxon>
    </lineage>
</organism>
<dbReference type="EMBL" id="BAABBQ010000001">
    <property type="protein sequence ID" value="GAA4016017.1"/>
    <property type="molecule type" value="Genomic_DNA"/>
</dbReference>
<dbReference type="SUPFAM" id="SSF53335">
    <property type="entry name" value="S-adenosyl-L-methionine-dependent methyltransferases"/>
    <property type="match status" value="1"/>
</dbReference>
<evidence type="ECO:0000256" key="3">
    <source>
        <dbReference type="ARBA" id="ARBA00022679"/>
    </source>
</evidence>
<dbReference type="GO" id="GO:0008168">
    <property type="term" value="F:methyltransferase activity"/>
    <property type="evidence" value="ECO:0007669"/>
    <property type="project" value="UniProtKB-KW"/>
</dbReference>
<name>A0ABP7ST07_9SPHN</name>
<dbReference type="InterPro" id="IPR013216">
    <property type="entry name" value="Methyltransf_11"/>
</dbReference>
<dbReference type="InterPro" id="IPR029063">
    <property type="entry name" value="SAM-dependent_MTases_sf"/>
</dbReference>
<evidence type="ECO:0000259" key="4">
    <source>
        <dbReference type="Pfam" id="PF08241"/>
    </source>
</evidence>
<comment type="similarity">
    <text evidence="1">Belongs to the methyltransferase superfamily.</text>
</comment>
<evidence type="ECO:0000313" key="6">
    <source>
        <dbReference type="Proteomes" id="UP001500235"/>
    </source>
</evidence>